<dbReference type="RefSeq" id="WP_069033854.1">
    <property type="nucleotide sequence ID" value="NZ_MDKC01000014.1"/>
</dbReference>
<dbReference type="Gene3D" id="1.20.1500.10">
    <property type="entry name" value="YheA/YmcA-like"/>
    <property type="match status" value="1"/>
</dbReference>
<organism evidence="2 3">
    <name type="scientific">Gottfriedia luciferensis</name>
    <dbReference type="NCBI Taxonomy" id="178774"/>
    <lineage>
        <taxon>Bacteria</taxon>
        <taxon>Bacillati</taxon>
        <taxon>Bacillota</taxon>
        <taxon>Bacilli</taxon>
        <taxon>Bacillales</taxon>
        <taxon>Bacillaceae</taxon>
        <taxon>Gottfriedia</taxon>
    </lineage>
</organism>
<proteinExistence type="inferred from homology"/>
<evidence type="ECO:0000313" key="2">
    <source>
        <dbReference type="EMBL" id="ODG91738.1"/>
    </source>
</evidence>
<protein>
    <recommendedName>
        <fullName evidence="1">UPF0342 protein BED47_21660</fullName>
    </recommendedName>
</protein>
<accession>A0ABX2ZQ55</accession>
<evidence type="ECO:0000313" key="3">
    <source>
        <dbReference type="Proteomes" id="UP000094580"/>
    </source>
</evidence>
<comment type="caution">
    <text evidence="2">The sequence shown here is derived from an EMBL/GenBank/DDBJ whole genome shotgun (WGS) entry which is preliminary data.</text>
</comment>
<dbReference type="EMBL" id="MDKC01000014">
    <property type="protein sequence ID" value="ODG91738.1"/>
    <property type="molecule type" value="Genomic_DNA"/>
</dbReference>
<gene>
    <name evidence="2" type="ORF">BED47_21660</name>
</gene>
<dbReference type="Pfam" id="PF06133">
    <property type="entry name" value="Com_YlbF"/>
    <property type="match status" value="1"/>
</dbReference>
<dbReference type="GeneID" id="34871027"/>
<sequence length="118" mass="13616">MAVNIYDIAYSLQNAFKEQPEFKNLQSLYSQVLADPNAKPLFMEFQNFQKAMQQKMYQGEAVTPEENAKGQEIVARVSQNPLIANLMQVEQRLNLVIQDVNKIVMSPLEEFYKSLLEL</sequence>
<comment type="similarity">
    <text evidence="1">Belongs to the UPF0342 family.</text>
</comment>
<evidence type="ECO:0000256" key="1">
    <source>
        <dbReference type="HAMAP-Rule" id="MF_01526"/>
    </source>
</evidence>
<dbReference type="HAMAP" id="MF_01526">
    <property type="entry name" value="UPF0342"/>
    <property type="match status" value="1"/>
</dbReference>
<reference evidence="2 3" key="1">
    <citation type="submission" date="2016-07" db="EMBL/GenBank/DDBJ databases">
        <authorList>
            <person name="Townsley L."/>
            <person name="Shank E.A."/>
        </authorList>
    </citation>
    <scope>NUCLEOTIDE SEQUENCE [LARGE SCALE GENOMIC DNA]</scope>
    <source>
        <strain evidence="2 3">CH01</strain>
    </source>
</reference>
<dbReference type="SUPFAM" id="SSF158622">
    <property type="entry name" value="YheA/YmcA-like"/>
    <property type="match status" value="1"/>
</dbReference>
<dbReference type="Proteomes" id="UP000094580">
    <property type="component" value="Unassembled WGS sequence"/>
</dbReference>
<dbReference type="InterPro" id="IPR010368">
    <property type="entry name" value="Com_YlbF"/>
</dbReference>
<name>A0ABX2ZQ55_9BACI</name>
<keyword evidence="3" id="KW-1185">Reference proteome</keyword>
<dbReference type="InterPro" id="IPR023378">
    <property type="entry name" value="YheA/YmcA-like_dom_sf"/>
</dbReference>